<dbReference type="EMBL" id="NAJO01000006">
    <property type="protein sequence ID" value="OQO11792.1"/>
    <property type="molecule type" value="Genomic_DNA"/>
</dbReference>
<feature type="region of interest" description="Disordered" evidence="2">
    <location>
        <begin position="537"/>
        <end position="581"/>
    </location>
</feature>
<dbReference type="InterPro" id="IPR013144">
    <property type="entry name" value="CRA_dom"/>
</dbReference>
<dbReference type="InterPro" id="IPR001870">
    <property type="entry name" value="B30.2/SPRY"/>
</dbReference>
<feature type="compositionally biased region" description="Acidic residues" evidence="2">
    <location>
        <begin position="571"/>
        <end position="581"/>
    </location>
</feature>
<evidence type="ECO:0000313" key="6">
    <source>
        <dbReference type="Proteomes" id="UP000192596"/>
    </source>
</evidence>
<dbReference type="Gene3D" id="2.60.120.920">
    <property type="match status" value="1"/>
</dbReference>
<reference evidence="6" key="1">
    <citation type="submission" date="2017-03" db="EMBL/GenBank/DDBJ databases">
        <title>Genomes of endolithic fungi from Antarctica.</title>
        <authorList>
            <person name="Coleine C."/>
            <person name="Masonjones S."/>
            <person name="Stajich J.E."/>
        </authorList>
    </citation>
    <scope>NUCLEOTIDE SEQUENCE [LARGE SCALE GENOMIC DNA]</scope>
    <source>
        <strain evidence="6">CCFEE 5527</strain>
    </source>
</reference>
<dbReference type="InterPro" id="IPR024964">
    <property type="entry name" value="CTLH/CRA"/>
</dbReference>
<evidence type="ECO:0000256" key="2">
    <source>
        <dbReference type="SAM" id="MobiDB-lite"/>
    </source>
</evidence>
<feature type="compositionally biased region" description="Polar residues" evidence="2">
    <location>
        <begin position="549"/>
        <end position="562"/>
    </location>
</feature>
<feature type="domain" description="CTLH" evidence="4">
    <location>
        <begin position="472"/>
        <end position="531"/>
    </location>
</feature>
<dbReference type="PROSITE" id="PS50896">
    <property type="entry name" value="LISH"/>
    <property type="match status" value="1"/>
</dbReference>
<dbReference type="STRING" id="1507870.A0A1V8TKP4"/>
<dbReference type="OrthoDB" id="25503at2759"/>
<evidence type="ECO:0000259" key="4">
    <source>
        <dbReference type="PROSITE" id="PS50897"/>
    </source>
</evidence>
<dbReference type="SMART" id="SM00757">
    <property type="entry name" value="CRA"/>
    <property type="match status" value="1"/>
</dbReference>
<dbReference type="InParanoid" id="A0A1V8TKP4"/>
<dbReference type="SMART" id="SM00668">
    <property type="entry name" value="CTLH"/>
    <property type="match status" value="1"/>
</dbReference>
<dbReference type="PROSITE" id="PS50188">
    <property type="entry name" value="B302_SPRY"/>
    <property type="match status" value="1"/>
</dbReference>
<dbReference type="Pfam" id="PF00622">
    <property type="entry name" value="SPRY"/>
    <property type="match status" value="1"/>
</dbReference>
<keyword evidence="6" id="KW-1185">Reference proteome</keyword>
<sequence length="725" mass="78713">MSNPYSAYPPYPRRSTDSTAARRPSYATVAAGITNPAQTSFTSISNPANPSTSSSRPQTRGEHSRNPSYDTGMDGSGAGHGSYKSRPRWSGEVLRYEDGLHCALHDQHPPFFTPSYLRKSRFVGRSRREWDAHLAELREAAKLAGSTGGLDRRASLSTSSSMVNLDKNSSNHGHGQGYIHRGVAQDVIERLPPASSRQDESSRTLPSRWSDEDKMHGLEILGDGTEVRFTNAARPVTTDDAASIRANNAMPKECGLYYYEVTILTLSKQSHYSLAVGFSGRKTVLNRLPGWESDSWAYHGDDGNAFSSSTTGKAYGPKFEAPDVIGCGINWRTGQAFFTRNGVYLGTAFSGLKHEMNVYPSIGLKRNGDHIRANFGRQPFVFDIDSMMREERATVRAELNQADASTLHKPDDETALVNNLISQYLAHEGYIESSHAFAADLQFRAAVTPVSVPSTGGTGSDPFTLSADDDIHASQRQKIRKAILDGDIDRALKYTQSYYPLVLQDERNKEIYFRLRCRKFIEMMRRYAEISAVTNATSEAGGMDKSVESVGSNGHANGSEENGGTALTEPTPEEDEQEEDMEVDAPAYAAYNGDDIEMSTSVSSLARPMKGNDLLSSAVAYGTELQAEFGNSPNPEVRKVLEDVFAIVAYVDPKSSVVGGLMDVRGRVGIAEGVNGAILVSLGKPKSAALEKLAAQTEALLEATASKTGGAAGMVNVQEDFLAAR</sequence>
<feature type="compositionally biased region" description="Polar residues" evidence="2">
    <location>
        <begin position="35"/>
        <end position="58"/>
    </location>
</feature>
<dbReference type="PROSITE" id="PS50897">
    <property type="entry name" value="CTLH"/>
    <property type="match status" value="1"/>
</dbReference>
<evidence type="ECO:0000256" key="1">
    <source>
        <dbReference type="ARBA" id="ARBA00002343"/>
    </source>
</evidence>
<proteinExistence type="predicted"/>
<dbReference type="AlphaFoldDB" id="A0A1V8TKP4"/>
<dbReference type="InterPro" id="IPR006595">
    <property type="entry name" value="CTLH_C"/>
</dbReference>
<dbReference type="InterPro" id="IPR013320">
    <property type="entry name" value="ConA-like_dom_sf"/>
</dbReference>
<evidence type="ECO:0000313" key="5">
    <source>
        <dbReference type="EMBL" id="OQO11792.1"/>
    </source>
</evidence>
<dbReference type="InterPro" id="IPR050618">
    <property type="entry name" value="Ubq-SigPath_Reg"/>
</dbReference>
<gene>
    <name evidence="5" type="ORF">B0A48_03519</name>
</gene>
<feature type="region of interest" description="Disordered" evidence="2">
    <location>
        <begin position="1"/>
        <end position="85"/>
    </location>
</feature>
<dbReference type="Pfam" id="PF10607">
    <property type="entry name" value="CTLH"/>
    <property type="match status" value="1"/>
</dbReference>
<accession>A0A1V8TKP4</accession>
<dbReference type="InterPro" id="IPR003877">
    <property type="entry name" value="SPRY_dom"/>
</dbReference>
<feature type="domain" description="B30.2/SPRY" evidence="3">
    <location>
        <begin position="187"/>
        <end position="380"/>
    </location>
</feature>
<dbReference type="Proteomes" id="UP000192596">
    <property type="component" value="Unassembled WGS sequence"/>
</dbReference>
<dbReference type="InterPro" id="IPR043136">
    <property type="entry name" value="B30.2/SPRY_sf"/>
</dbReference>
<comment type="function">
    <text evidence="1">Involved in the proteasome-dependent degradation of fructose-1,6-bisphosphatase.</text>
</comment>
<dbReference type="PANTHER" id="PTHR12864">
    <property type="entry name" value="RAN BINDING PROTEIN 9-RELATED"/>
    <property type="match status" value="1"/>
</dbReference>
<comment type="caution">
    <text evidence="5">The sequence shown here is derived from an EMBL/GenBank/DDBJ whole genome shotgun (WGS) entry which is preliminary data.</text>
</comment>
<protein>
    <submittedName>
        <fullName evidence="5">Uncharacterized protein</fullName>
    </submittedName>
</protein>
<evidence type="ECO:0000259" key="3">
    <source>
        <dbReference type="PROSITE" id="PS50188"/>
    </source>
</evidence>
<name>A0A1V8TKP4_9PEZI</name>
<dbReference type="InterPro" id="IPR006594">
    <property type="entry name" value="LisH"/>
</dbReference>
<organism evidence="5 6">
    <name type="scientific">Cryoendolithus antarcticus</name>
    <dbReference type="NCBI Taxonomy" id="1507870"/>
    <lineage>
        <taxon>Eukaryota</taxon>
        <taxon>Fungi</taxon>
        <taxon>Dikarya</taxon>
        <taxon>Ascomycota</taxon>
        <taxon>Pezizomycotina</taxon>
        <taxon>Dothideomycetes</taxon>
        <taxon>Dothideomycetidae</taxon>
        <taxon>Cladosporiales</taxon>
        <taxon>Cladosporiaceae</taxon>
        <taxon>Cryoendolithus</taxon>
    </lineage>
</organism>
<dbReference type="SMART" id="SM00449">
    <property type="entry name" value="SPRY"/>
    <property type="match status" value="1"/>
</dbReference>
<dbReference type="SUPFAM" id="SSF49899">
    <property type="entry name" value="Concanavalin A-like lectins/glucanases"/>
    <property type="match status" value="1"/>
</dbReference>